<dbReference type="EMBL" id="BOOA01000122">
    <property type="protein sequence ID" value="GIH29377.1"/>
    <property type="molecule type" value="Genomic_DNA"/>
</dbReference>
<organism evidence="1 2">
    <name type="scientific">Acrocarpospora phusangensis</name>
    <dbReference type="NCBI Taxonomy" id="1070424"/>
    <lineage>
        <taxon>Bacteria</taxon>
        <taxon>Bacillati</taxon>
        <taxon>Actinomycetota</taxon>
        <taxon>Actinomycetes</taxon>
        <taxon>Streptosporangiales</taxon>
        <taxon>Streptosporangiaceae</taxon>
        <taxon>Acrocarpospora</taxon>
    </lineage>
</organism>
<protein>
    <submittedName>
        <fullName evidence="1">Uncharacterized protein</fullName>
    </submittedName>
</protein>
<accession>A0A919QI49</accession>
<evidence type="ECO:0000313" key="1">
    <source>
        <dbReference type="EMBL" id="GIH29377.1"/>
    </source>
</evidence>
<name>A0A919QI49_9ACTN</name>
<proteinExistence type="predicted"/>
<gene>
    <name evidence="1" type="ORF">Aph01nite_76870</name>
</gene>
<evidence type="ECO:0000313" key="2">
    <source>
        <dbReference type="Proteomes" id="UP000640052"/>
    </source>
</evidence>
<comment type="caution">
    <text evidence="1">The sequence shown here is derived from an EMBL/GenBank/DDBJ whole genome shotgun (WGS) entry which is preliminary data.</text>
</comment>
<dbReference type="Proteomes" id="UP000640052">
    <property type="component" value="Unassembled WGS sequence"/>
</dbReference>
<sequence>MEEYPHAEREARRGELWRLSKIQLVRTHHGGSGCLMPIAELRGWTREELVTAILDGEFGPRPSAPQEII</sequence>
<reference evidence="1" key="1">
    <citation type="submission" date="2021-01" db="EMBL/GenBank/DDBJ databases">
        <title>Whole genome shotgun sequence of Acrocarpospora phusangensis NBRC 108782.</title>
        <authorList>
            <person name="Komaki H."/>
            <person name="Tamura T."/>
        </authorList>
    </citation>
    <scope>NUCLEOTIDE SEQUENCE</scope>
    <source>
        <strain evidence="1">NBRC 108782</strain>
    </source>
</reference>
<keyword evidence="2" id="KW-1185">Reference proteome</keyword>
<dbReference type="AlphaFoldDB" id="A0A919QI49"/>